<dbReference type="CTD" id="20203358"/>
<sequence>MFLVRDNNHLLGSEEKNKQNMMFVNICLQSCVVSLYNTTKLAVASFDLAFELVSSDVRRTAYIQALYLDLLATKTVLPTPHHRTYVHIMYARAWRMIFFELRPTDSIRTRPSCNCARHGTFTNCANSTTKCPNKHIIKTSGLKTCVWFNELEWRRRIKFVSFYSC</sequence>
<reference evidence="3" key="1">
    <citation type="submission" date="2012-12" db="EMBL/GenBank/DDBJ databases">
        <authorList>
            <person name="Hellsten U."/>
            <person name="Grimwood J."/>
            <person name="Chapman J.A."/>
            <person name="Shapiro H."/>
            <person name="Aerts A."/>
            <person name="Otillar R.P."/>
            <person name="Terry A.Y."/>
            <person name="Boore J.L."/>
            <person name="Simakov O."/>
            <person name="Marletaz F."/>
            <person name="Cho S.-J."/>
            <person name="Edsinger-Gonzales E."/>
            <person name="Havlak P."/>
            <person name="Kuo D.-H."/>
            <person name="Larsson T."/>
            <person name="Lv J."/>
            <person name="Arendt D."/>
            <person name="Savage R."/>
            <person name="Osoegawa K."/>
            <person name="de Jong P."/>
            <person name="Lindberg D.R."/>
            <person name="Seaver E.C."/>
            <person name="Weisblat D.A."/>
            <person name="Putnam N.H."/>
            <person name="Grigoriev I.V."/>
            <person name="Rokhsar D.S."/>
        </authorList>
    </citation>
    <scope>NUCLEOTIDE SEQUENCE</scope>
</reference>
<organism evidence="2 3">
    <name type="scientific">Helobdella robusta</name>
    <name type="common">Californian leech</name>
    <dbReference type="NCBI Taxonomy" id="6412"/>
    <lineage>
        <taxon>Eukaryota</taxon>
        <taxon>Metazoa</taxon>
        <taxon>Spiralia</taxon>
        <taxon>Lophotrochozoa</taxon>
        <taxon>Annelida</taxon>
        <taxon>Clitellata</taxon>
        <taxon>Hirudinea</taxon>
        <taxon>Rhynchobdellida</taxon>
        <taxon>Glossiphoniidae</taxon>
        <taxon>Helobdella</taxon>
    </lineage>
</organism>
<evidence type="ECO:0000313" key="2">
    <source>
        <dbReference type="EnsemblMetazoa" id="HelroP170800"/>
    </source>
</evidence>
<dbReference type="AlphaFoldDB" id="T1F3F9"/>
<protein>
    <submittedName>
        <fullName evidence="1 2">Uncharacterized protein</fullName>
    </submittedName>
</protein>
<keyword evidence="3" id="KW-1185">Reference proteome</keyword>
<dbReference type="KEGG" id="hro:HELRODRAFT_170800"/>
<dbReference type="EMBL" id="KB096275">
    <property type="protein sequence ID" value="ESO06782.1"/>
    <property type="molecule type" value="Genomic_DNA"/>
</dbReference>
<dbReference type="RefSeq" id="XP_009014878.1">
    <property type="nucleotide sequence ID" value="XM_009016630.1"/>
</dbReference>
<accession>T1F3F9</accession>
<proteinExistence type="predicted"/>
<reference evidence="2" key="3">
    <citation type="submission" date="2015-06" db="UniProtKB">
        <authorList>
            <consortium name="EnsemblMetazoa"/>
        </authorList>
    </citation>
    <scope>IDENTIFICATION</scope>
</reference>
<dbReference type="EMBL" id="AMQM01003684">
    <property type="status" value="NOT_ANNOTATED_CDS"/>
    <property type="molecule type" value="Genomic_DNA"/>
</dbReference>
<evidence type="ECO:0000313" key="3">
    <source>
        <dbReference type="Proteomes" id="UP000015101"/>
    </source>
</evidence>
<reference evidence="1 3" key="2">
    <citation type="journal article" date="2013" name="Nature">
        <title>Insights into bilaterian evolution from three spiralian genomes.</title>
        <authorList>
            <person name="Simakov O."/>
            <person name="Marletaz F."/>
            <person name="Cho S.J."/>
            <person name="Edsinger-Gonzales E."/>
            <person name="Havlak P."/>
            <person name="Hellsten U."/>
            <person name="Kuo D.H."/>
            <person name="Larsson T."/>
            <person name="Lv J."/>
            <person name="Arendt D."/>
            <person name="Savage R."/>
            <person name="Osoegawa K."/>
            <person name="de Jong P."/>
            <person name="Grimwood J."/>
            <person name="Chapman J.A."/>
            <person name="Shapiro H."/>
            <person name="Aerts A."/>
            <person name="Otillar R.P."/>
            <person name="Terry A.Y."/>
            <person name="Boore J.L."/>
            <person name="Grigoriev I.V."/>
            <person name="Lindberg D.R."/>
            <person name="Seaver E.C."/>
            <person name="Weisblat D.A."/>
            <person name="Putnam N.H."/>
            <person name="Rokhsar D.S."/>
        </authorList>
    </citation>
    <scope>NUCLEOTIDE SEQUENCE</scope>
</reference>
<dbReference type="HOGENOM" id="CLU_1612602_0_0_1"/>
<dbReference type="GeneID" id="20203358"/>
<evidence type="ECO:0000313" key="1">
    <source>
        <dbReference type="EMBL" id="ESO06782.1"/>
    </source>
</evidence>
<dbReference type="Proteomes" id="UP000015101">
    <property type="component" value="Unassembled WGS sequence"/>
</dbReference>
<dbReference type="InParanoid" id="T1F3F9"/>
<name>T1F3F9_HELRO</name>
<gene>
    <name evidence="2" type="primary">20203358</name>
    <name evidence="1" type="ORF">HELRODRAFT_170800</name>
</gene>
<dbReference type="EnsemblMetazoa" id="HelroT170800">
    <property type="protein sequence ID" value="HelroP170800"/>
    <property type="gene ID" value="HelroG170800"/>
</dbReference>